<dbReference type="Pfam" id="PF00003">
    <property type="entry name" value="7tm_3"/>
    <property type="match status" value="1"/>
</dbReference>
<protein>
    <recommendedName>
        <fullName evidence="11">G-protein coupled receptors family 3 profile domain-containing protein</fullName>
    </recommendedName>
</protein>
<dbReference type="Gene3D" id="3.30.450.20">
    <property type="entry name" value="PAS domain"/>
    <property type="match status" value="2"/>
</dbReference>
<keyword evidence="3 9" id="KW-1133">Transmembrane helix</keyword>
<comment type="subcellular location">
    <subcellularLocation>
        <location evidence="1">Membrane</location>
        <topology evidence="1">Multi-pass membrane protein</topology>
    </subcellularLocation>
</comment>
<evidence type="ECO:0000256" key="3">
    <source>
        <dbReference type="ARBA" id="ARBA00022989"/>
    </source>
</evidence>
<keyword evidence="2 9" id="KW-0812">Transmembrane</keyword>
<evidence type="ECO:0000256" key="2">
    <source>
        <dbReference type="ARBA" id="ARBA00022692"/>
    </source>
</evidence>
<keyword evidence="5 9" id="KW-0472">Membrane</keyword>
<feature type="transmembrane region" description="Helical" evidence="9">
    <location>
        <begin position="625"/>
        <end position="643"/>
    </location>
</feature>
<evidence type="ECO:0000313" key="12">
    <source>
        <dbReference type="EMBL" id="CEP01985.1"/>
    </source>
</evidence>
<evidence type="ECO:0000256" key="5">
    <source>
        <dbReference type="ARBA" id="ARBA00023136"/>
    </source>
</evidence>
<dbReference type="Proteomes" id="UP000039324">
    <property type="component" value="Unassembled WGS sequence"/>
</dbReference>
<accession>A0A0G4J333</accession>
<dbReference type="PANTHER" id="PTHR10519">
    <property type="entry name" value="GABA-B RECEPTOR"/>
    <property type="match status" value="1"/>
</dbReference>
<feature type="domain" description="G-protein coupled receptors family 3 profile" evidence="11">
    <location>
        <begin position="622"/>
        <end position="812"/>
    </location>
</feature>
<feature type="transmembrane region" description="Helical" evidence="9">
    <location>
        <begin position="590"/>
        <end position="613"/>
    </location>
</feature>
<dbReference type="InterPro" id="IPR017978">
    <property type="entry name" value="GPCR_3_C"/>
</dbReference>
<evidence type="ECO:0000313" key="13">
    <source>
        <dbReference type="Proteomes" id="UP000039324"/>
    </source>
</evidence>
<keyword evidence="10" id="KW-0732">Signal</keyword>
<keyword evidence="4" id="KW-0297">G-protein coupled receptor</keyword>
<dbReference type="CDD" id="cd18773">
    <property type="entry name" value="PDC1_HK_sensor"/>
    <property type="match status" value="1"/>
</dbReference>
<feature type="transmembrane region" description="Helical" evidence="9">
    <location>
        <begin position="552"/>
        <end position="578"/>
    </location>
</feature>
<evidence type="ECO:0000259" key="11">
    <source>
        <dbReference type="PROSITE" id="PS50259"/>
    </source>
</evidence>
<proteinExistence type="predicted"/>
<feature type="chain" id="PRO_5005193451" description="G-protein coupled receptors family 3 profile domain-containing protein" evidence="10">
    <location>
        <begin position="18"/>
        <end position="856"/>
    </location>
</feature>
<organism evidence="12 13">
    <name type="scientific">Plasmodiophora brassicae</name>
    <name type="common">Clubroot disease agent</name>
    <dbReference type="NCBI Taxonomy" id="37360"/>
    <lineage>
        <taxon>Eukaryota</taxon>
        <taxon>Sar</taxon>
        <taxon>Rhizaria</taxon>
        <taxon>Endomyxa</taxon>
        <taxon>Phytomyxea</taxon>
        <taxon>Plasmodiophorida</taxon>
        <taxon>Plasmodiophoridae</taxon>
        <taxon>Plasmodiophora</taxon>
    </lineage>
</organism>
<evidence type="ECO:0000256" key="4">
    <source>
        <dbReference type="ARBA" id="ARBA00023040"/>
    </source>
</evidence>
<evidence type="ECO:0000256" key="10">
    <source>
        <dbReference type="SAM" id="SignalP"/>
    </source>
</evidence>
<evidence type="ECO:0000256" key="8">
    <source>
        <dbReference type="ARBA" id="ARBA00023224"/>
    </source>
</evidence>
<dbReference type="PROSITE" id="PS50259">
    <property type="entry name" value="G_PROTEIN_RECEP_F3_4"/>
    <property type="match status" value="1"/>
</dbReference>
<gene>
    <name evidence="12" type="ORF">PBRA_002250</name>
</gene>
<reference evidence="12 13" key="1">
    <citation type="submission" date="2015-02" db="EMBL/GenBank/DDBJ databases">
        <authorList>
            <person name="Chooi Y.-H."/>
        </authorList>
    </citation>
    <scope>NUCLEOTIDE SEQUENCE [LARGE SCALE GENOMIC DNA]</scope>
    <source>
        <strain evidence="12">E3</strain>
    </source>
</reference>
<evidence type="ECO:0000256" key="1">
    <source>
        <dbReference type="ARBA" id="ARBA00004141"/>
    </source>
</evidence>
<dbReference type="AlphaFoldDB" id="A0A0G4J333"/>
<name>A0A0G4J333_PLABS</name>
<evidence type="ECO:0000256" key="7">
    <source>
        <dbReference type="ARBA" id="ARBA00023180"/>
    </source>
</evidence>
<feature type="transmembrane region" description="Helical" evidence="9">
    <location>
        <begin position="664"/>
        <end position="686"/>
    </location>
</feature>
<feature type="transmembrane region" description="Helical" evidence="9">
    <location>
        <begin position="720"/>
        <end position="743"/>
    </location>
</feature>
<dbReference type="PANTHER" id="PTHR10519:SF20">
    <property type="entry name" value="G-PROTEIN COUPLED RECEPTOR 156-RELATED"/>
    <property type="match status" value="1"/>
</dbReference>
<keyword evidence="13" id="KW-1185">Reference proteome</keyword>
<feature type="transmembrane region" description="Helical" evidence="9">
    <location>
        <begin position="755"/>
        <end position="773"/>
    </location>
</feature>
<dbReference type="EMBL" id="CDSF01000122">
    <property type="protein sequence ID" value="CEP01985.1"/>
    <property type="molecule type" value="Genomic_DNA"/>
</dbReference>
<evidence type="ECO:0000256" key="6">
    <source>
        <dbReference type="ARBA" id="ARBA00023170"/>
    </source>
</evidence>
<dbReference type="GO" id="GO:0007214">
    <property type="term" value="P:gamma-aminobutyric acid signaling pathway"/>
    <property type="evidence" value="ECO:0007669"/>
    <property type="project" value="TreeGrafter"/>
</dbReference>
<feature type="transmembrane region" description="Helical" evidence="9">
    <location>
        <begin position="785"/>
        <end position="805"/>
    </location>
</feature>
<feature type="signal peptide" evidence="10">
    <location>
        <begin position="1"/>
        <end position="17"/>
    </location>
</feature>
<dbReference type="GO" id="GO:0004965">
    <property type="term" value="F:G protein-coupled GABA receptor activity"/>
    <property type="evidence" value="ECO:0007669"/>
    <property type="project" value="InterPro"/>
</dbReference>
<keyword evidence="6" id="KW-0675">Receptor</keyword>
<keyword evidence="7" id="KW-0325">Glycoprotein</keyword>
<evidence type="ECO:0000256" key="9">
    <source>
        <dbReference type="SAM" id="Phobius"/>
    </source>
</evidence>
<dbReference type="InterPro" id="IPR002455">
    <property type="entry name" value="GPCR3_GABA-B"/>
</dbReference>
<sequence length="856" mass="93014">MILVLVWWFAQVKGGVGLDGQGACTVGELYALVASESGTIRTSFTSIEEVVAIMRDQCDTYDGNDFGELQTRTQINSPLDTDPRRLSEAWVNTWMLNRAINASCLSEYVLGRGSSYVQDNAIPARLVFESTSCIYNQSSNISDICRTDYPACPPYSQVVTHPIRVCLHCSFLPSAPPNTYSQVSDWNAVHGPTCPKFCLDPVRYDNLIDNWIMSFTKPIDLFVDDIMAVALYFWTPGGTSRYAPSLASYNVTMADAIGYSFPLFWLDTNTPIDQANGILYTRPYQDPVTRHTMITLMLPKYLAGGRFIGMFCADMQLHQLTPVLASFSPTTSSMSIITINGFVIVALPSVLSALFCPGPNCDANGVYNLALGGQVAKLSQSPLDDVRTASRLIESQAIATVTIRAVAYYAVSVPVAGMDQWVLTTLVPSHEIDRAAVWQLTTTDAVLVLDSTSNVGQRFRAHLANKGLHSTMWVATVQAGTTAIASVNGTLPAGESTTISYDLVGVRDSRAAFLTIDVAGAARVGPTCFPPLQVKIPIEPQTIYETFVMDRAVILLVLSTYAITILFLSICAHVVWRFRTCTMMKASSPRFLMTAIAGAFLFATASLAFAVLPTPDAAGLIVCQARWWMTTFGFVTTFSPLFLKTYRIHKIFTMVNVVSMTNAYLFRRVLALEAIFLTLLIVQTAAPSLRSVPIELTASDIPAHVDNAVTVLPQCTSNMMIVSVVLISGYALTAWGAIVAWNARDAPSDFNESTHVAFCIISIAVYAIVMIPLQMFMDGSPNQLAIVRGAGINVGILLSMGVLFLPKMDKIVKGEHSGRLNQLGKDATTPDRTATANAARVAVHIPQDIAAANAKQ</sequence>
<dbReference type="OrthoDB" id="5597995at2759"/>
<keyword evidence="8" id="KW-0807">Transducer</keyword>
<dbReference type="GO" id="GO:0038039">
    <property type="term" value="C:G protein-coupled receptor heterodimeric complex"/>
    <property type="evidence" value="ECO:0007669"/>
    <property type="project" value="TreeGrafter"/>
</dbReference>